<dbReference type="Pfam" id="PF13505">
    <property type="entry name" value="OMP_b-brl"/>
    <property type="match status" value="1"/>
</dbReference>
<dbReference type="RefSeq" id="WP_146307242.1">
    <property type="nucleotide sequence ID" value="NZ_VOHS01000032.1"/>
</dbReference>
<dbReference type="InterPro" id="IPR027385">
    <property type="entry name" value="Beta-barrel_OMP"/>
</dbReference>
<dbReference type="InterPro" id="IPR011250">
    <property type="entry name" value="OMP/PagP_B-barrel"/>
</dbReference>
<reference evidence="4 5" key="1">
    <citation type="submission" date="2019-08" db="EMBL/GenBank/DDBJ databases">
        <title>Whole genome sequencing of chitin degrading bacteria Chitinophaga pinensis YS16.</title>
        <authorList>
            <person name="Singh R.P."/>
            <person name="Manchanda G."/>
            <person name="Maurya I.K."/>
            <person name="Joshi N.K."/>
            <person name="Srivastava A.K."/>
        </authorList>
    </citation>
    <scope>NUCLEOTIDE SEQUENCE [LARGE SCALE GENOMIC DNA]</scope>
    <source>
        <strain evidence="4 5">YS-16</strain>
    </source>
</reference>
<feature type="signal peptide" evidence="2">
    <location>
        <begin position="1"/>
        <end position="22"/>
    </location>
</feature>
<name>A0A5C6LP98_9BACT</name>
<dbReference type="AlphaFoldDB" id="A0A5C6LP98"/>
<evidence type="ECO:0000256" key="1">
    <source>
        <dbReference type="ARBA" id="ARBA00022729"/>
    </source>
</evidence>
<accession>A0A5C6LP98</accession>
<evidence type="ECO:0000259" key="3">
    <source>
        <dbReference type="Pfam" id="PF13505"/>
    </source>
</evidence>
<dbReference type="SUPFAM" id="SSF56925">
    <property type="entry name" value="OMPA-like"/>
    <property type="match status" value="1"/>
</dbReference>
<organism evidence="4 5">
    <name type="scientific">Chitinophaga pinensis</name>
    <dbReference type="NCBI Taxonomy" id="79329"/>
    <lineage>
        <taxon>Bacteria</taxon>
        <taxon>Pseudomonadati</taxon>
        <taxon>Bacteroidota</taxon>
        <taxon>Chitinophagia</taxon>
        <taxon>Chitinophagales</taxon>
        <taxon>Chitinophagaceae</taxon>
        <taxon>Chitinophaga</taxon>
    </lineage>
</organism>
<keyword evidence="1 2" id="KW-0732">Signal</keyword>
<feature type="domain" description="Outer membrane protein beta-barrel" evidence="3">
    <location>
        <begin position="8"/>
        <end position="203"/>
    </location>
</feature>
<dbReference type="EMBL" id="VOHS01000032">
    <property type="protein sequence ID" value="TWV96808.1"/>
    <property type="molecule type" value="Genomic_DNA"/>
</dbReference>
<evidence type="ECO:0000256" key="2">
    <source>
        <dbReference type="SAM" id="SignalP"/>
    </source>
</evidence>
<dbReference type="Proteomes" id="UP000318815">
    <property type="component" value="Unassembled WGS sequence"/>
</dbReference>
<evidence type="ECO:0000313" key="5">
    <source>
        <dbReference type="Proteomes" id="UP000318815"/>
    </source>
</evidence>
<comment type="caution">
    <text evidence="4">The sequence shown here is derived from an EMBL/GenBank/DDBJ whole genome shotgun (WGS) entry which is preliminary data.</text>
</comment>
<dbReference type="Gene3D" id="2.40.160.20">
    <property type="match status" value="1"/>
</dbReference>
<evidence type="ECO:0000313" key="4">
    <source>
        <dbReference type="EMBL" id="TWV96808.1"/>
    </source>
</evidence>
<sequence length="206" mass="23144">MKSIKLWILLMIASLGVQSAFSQVRSPLSINVDYSIAQPFGSLKNYTDKTSFRGWRAGLQYQLNDQLAIGLRSGFQEFYQRVPRAVYSDKGTDISAVQTRTLQVTPILATVQYQLTKPDAAIIPYVGLGVGTVNMLYNKYYGQFTDRDNSWQFAVSPELGINIPFGKGSPLLFNASVQYSYSPYKQQEITSYNVLQANVGLRFHIN</sequence>
<gene>
    <name evidence="4" type="ORF">FEF09_22745</name>
</gene>
<proteinExistence type="predicted"/>
<keyword evidence="5" id="KW-1185">Reference proteome</keyword>
<dbReference type="OrthoDB" id="1094316at2"/>
<feature type="chain" id="PRO_5022682712" evidence="2">
    <location>
        <begin position="23"/>
        <end position="206"/>
    </location>
</feature>
<protein>
    <submittedName>
        <fullName evidence="4">Porin family protein</fullName>
    </submittedName>
</protein>